<gene>
    <name evidence="6" type="ORF">S12H4_55757</name>
</gene>
<reference evidence="6" key="1">
    <citation type="journal article" date="2014" name="Front. Microbiol.">
        <title>High frequency of phylogenetically diverse reductive dehalogenase-homologous genes in deep subseafloor sedimentary metagenomes.</title>
        <authorList>
            <person name="Kawai M."/>
            <person name="Futagami T."/>
            <person name="Toyoda A."/>
            <person name="Takaki Y."/>
            <person name="Nishi S."/>
            <person name="Hori S."/>
            <person name="Arai W."/>
            <person name="Tsubouchi T."/>
            <person name="Morono Y."/>
            <person name="Uchiyama I."/>
            <person name="Ito T."/>
            <person name="Fujiyama A."/>
            <person name="Inagaki F."/>
            <person name="Takami H."/>
        </authorList>
    </citation>
    <scope>NUCLEOTIDE SEQUENCE</scope>
    <source>
        <strain evidence="6">Expedition CK06-06</strain>
    </source>
</reference>
<dbReference type="PIRSF" id="PIRSF016262">
    <property type="entry name" value="LPLase"/>
    <property type="match status" value="1"/>
</dbReference>
<evidence type="ECO:0000313" key="6">
    <source>
        <dbReference type="EMBL" id="GAJ22973.1"/>
    </source>
</evidence>
<dbReference type="InterPro" id="IPR004143">
    <property type="entry name" value="BPL_LPL_catalytic"/>
</dbReference>
<name>X1UZS0_9ZZZZ</name>
<dbReference type="EC" id="2.3.1.181" evidence="2"/>
<dbReference type="GO" id="GO:0009249">
    <property type="term" value="P:protein lipoylation"/>
    <property type="evidence" value="ECO:0007669"/>
    <property type="project" value="InterPro"/>
</dbReference>
<evidence type="ECO:0000256" key="3">
    <source>
        <dbReference type="ARBA" id="ARBA00022679"/>
    </source>
</evidence>
<proteinExistence type="predicted"/>
<dbReference type="InterPro" id="IPR020605">
    <property type="entry name" value="Octanoyltransferase_CS"/>
</dbReference>
<dbReference type="NCBIfam" id="TIGR00214">
    <property type="entry name" value="lipB"/>
    <property type="match status" value="1"/>
</dbReference>
<dbReference type="SUPFAM" id="SSF55681">
    <property type="entry name" value="Class II aaRS and biotin synthetases"/>
    <property type="match status" value="1"/>
</dbReference>
<evidence type="ECO:0000256" key="4">
    <source>
        <dbReference type="ARBA" id="ARBA00023315"/>
    </source>
</evidence>
<comment type="caution">
    <text evidence="6">The sequence shown here is derived from an EMBL/GenBank/DDBJ whole genome shotgun (WGS) entry which is preliminary data.</text>
</comment>
<sequence>MVIASTNRKVYDAVYLGLVPYELALKLQRSLVEARTQGSVPDVLLLLQHPPVFTIGRFRGEEDIIVPPEKLQQEGIAVFHTNRGGSITYHDPGQLVGYPILNLKENSLGVREYIWKLEEVIIKLLFTLDIQGHRVAKYPGVWADGKKVCSIG</sequence>
<dbReference type="PANTHER" id="PTHR10993">
    <property type="entry name" value="OCTANOYLTRANSFERASE"/>
    <property type="match status" value="1"/>
</dbReference>
<dbReference type="Gene3D" id="3.30.930.10">
    <property type="entry name" value="Bira Bifunctional Protein, Domain 2"/>
    <property type="match status" value="1"/>
</dbReference>
<organism evidence="6">
    <name type="scientific">marine sediment metagenome</name>
    <dbReference type="NCBI Taxonomy" id="412755"/>
    <lineage>
        <taxon>unclassified sequences</taxon>
        <taxon>metagenomes</taxon>
        <taxon>ecological metagenomes</taxon>
    </lineage>
</organism>
<dbReference type="InterPro" id="IPR000544">
    <property type="entry name" value="Octanoyltransferase"/>
</dbReference>
<accession>X1UZS0</accession>
<feature type="domain" description="BPL/LPL catalytic" evidence="5">
    <location>
        <begin position="38"/>
        <end position="152"/>
    </location>
</feature>
<dbReference type="EMBL" id="BARW01035806">
    <property type="protein sequence ID" value="GAJ22973.1"/>
    <property type="molecule type" value="Genomic_DNA"/>
</dbReference>
<dbReference type="Pfam" id="PF21948">
    <property type="entry name" value="LplA-B_cat"/>
    <property type="match status" value="1"/>
</dbReference>
<evidence type="ECO:0000256" key="1">
    <source>
        <dbReference type="ARBA" id="ARBA00004821"/>
    </source>
</evidence>
<dbReference type="PANTHER" id="PTHR10993:SF7">
    <property type="entry name" value="LIPOYLTRANSFERASE 2, MITOCHONDRIAL-RELATED"/>
    <property type="match status" value="1"/>
</dbReference>
<dbReference type="AlphaFoldDB" id="X1UZS0"/>
<dbReference type="InterPro" id="IPR045864">
    <property type="entry name" value="aa-tRNA-synth_II/BPL/LPL"/>
</dbReference>
<keyword evidence="4" id="KW-0012">Acyltransferase</keyword>
<dbReference type="UniPathway" id="UPA00538">
    <property type="reaction ID" value="UER00592"/>
</dbReference>
<keyword evidence="3" id="KW-0808">Transferase</keyword>
<dbReference type="PROSITE" id="PS01313">
    <property type="entry name" value="LIPB"/>
    <property type="match status" value="1"/>
</dbReference>
<comment type="pathway">
    <text evidence="1">Protein modification; protein lipoylation via endogenous pathway; protein N(6)-(lipoyl)lysine from octanoyl-[acyl-carrier-protein]: step 1/2.</text>
</comment>
<feature type="non-terminal residue" evidence="6">
    <location>
        <position position="152"/>
    </location>
</feature>
<dbReference type="PROSITE" id="PS51733">
    <property type="entry name" value="BPL_LPL_CATALYTIC"/>
    <property type="match status" value="1"/>
</dbReference>
<evidence type="ECO:0000259" key="5">
    <source>
        <dbReference type="PROSITE" id="PS51733"/>
    </source>
</evidence>
<evidence type="ECO:0000256" key="2">
    <source>
        <dbReference type="ARBA" id="ARBA00012334"/>
    </source>
</evidence>
<protein>
    <recommendedName>
        <fullName evidence="2">lipoyl(octanoyl) transferase</fullName>
        <ecNumber evidence="2">2.3.1.181</ecNumber>
    </recommendedName>
</protein>
<dbReference type="GO" id="GO:0033819">
    <property type="term" value="F:lipoyl(octanoyl) transferase activity"/>
    <property type="evidence" value="ECO:0007669"/>
    <property type="project" value="UniProtKB-EC"/>
</dbReference>